<comment type="caution">
    <text evidence="2">The sequence shown here is derived from an EMBL/GenBank/DDBJ whole genome shotgun (WGS) entry which is preliminary data.</text>
</comment>
<gene>
    <name evidence="2" type="ORF">KC19_VG074100</name>
</gene>
<feature type="compositionally biased region" description="Gly residues" evidence="1">
    <location>
        <begin position="58"/>
        <end position="68"/>
    </location>
</feature>
<organism evidence="2 3">
    <name type="scientific">Ceratodon purpureus</name>
    <name type="common">Fire moss</name>
    <name type="synonym">Dicranum purpureum</name>
    <dbReference type="NCBI Taxonomy" id="3225"/>
    <lineage>
        <taxon>Eukaryota</taxon>
        <taxon>Viridiplantae</taxon>
        <taxon>Streptophyta</taxon>
        <taxon>Embryophyta</taxon>
        <taxon>Bryophyta</taxon>
        <taxon>Bryophytina</taxon>
        <taxon>Bryopsida</taxon>
        <taxon>Dicranidae</taxon>
        <taxon>Pseudoditrichales</taxon>
        <taxon>Ditrichaceae</taxon>
        <taxon>Ceratodon</taxon>
    </lineage>
</organism>
<sequence length="110" mass="11646">MPCPAVDMLALSSKIYPKPTSSTPSGSQQGLRQSCRKPRVAEESDPGWDPLHMNVDEGIGGGGGGGPRRGSPCAFSSRESEGGASDDFELLFGGLGQYREGPRTEEEELF</sequence>
<accession>A0A8T0HMW3</accession>
<feature type="compositionally biased region" description="Polar residues" evidence="1">
    <location>
        <begin position="19"/>
        <end position="32"/>
    </location>
</feature>
<name>A0A8T0HMW3_CERPU</name>
<dbReference type="Proteomes" id="UP000822688">
    <property type="component" value="Chromosome V"/>
</dbReference>
<evidence type="ECO:0000313" key="3">
    <source>
        <dbReference type="Proteomes" id="UP000822688"/>
    </source>
</evidence>
<evidence type="ECO:0000256" key="1">
    <source>
        <dbReference type="SAM" id="MobiDB-lite"/>
    </source>
</evidence>
<keyword evidence="3" id="KW-1185">Reference proteome</keyword>
<evidence type="ECO:0000313" key="2">
    <source>
        <dbReference type="EMBL" id="KAG0572169.1"/>
    </source>
</evidence>
<reference evidence="2" key="1">
    <citation type="submission" date="2020-06" db="EMBL/GenBank/DDBJ databases">
        <title>WGS assembly of Ceratodon purpureus strain R40.</title>
        <authorList>
            <person name="Carey S.B."/>
            <person name="Jenkins J."/>
            <person name="Shu S."/>
            <person name="Lovell J.T."/>
            <person name="Sreedasyam A."/>
            <person name="Maumus F."/>
            <person name="Tiley G.P."/>
            <person name="Fernandez-Pozo N."/>
            <person name="Barry K."/>
            <person name="Chen C."/>
            <person name="Wang M."/>
            <person name="Lipzen A."/>
            <person name="Daum C."/>
            <person name="Saski C.A."/>
            <person name="Payton A.C."/>
            <person name="Mcbreen J.C."/>
            <person name="Conrad R.E."/>
            <person name="Kollar L.M."/>
            <person name="Olsson S."/>
            <person name="Huttunen S."/>
            <person name="Landis J.B."/>
            <person name="Wickett N.J."/>
            <person name="Johnson M.G."/>
            <person name="Rensing S.A."/>
            <person name="Grimwood J."/>
            <person name="Schmutz J."/>
            <person name="Mcdaniel S.F."/>
        </authorList>
    </citation>
    <scope>NUCLEOTIDE SEQUENCE</scope>
    <source>
        <strain evidence="2">R40</strain>
    </source>
</reference>
<dbReference type="AlphaFoldDB" id="A0A8T0HMW3"/>
<protein>
    <submittedName>
        <fullName evidence="2">Uncharacterized protein</fullName>
    </submittedName>
</protein>
<feature type="region of interest" description="Disordered" evidence="1">
    <location>
        <begin position="13"/>
        <end position="110"/>
    </location>
</feature>
<proteinExistence type="predicted"/>
<dbReference type="EMBL" id="CM026426">
    <property type="protein sequence ID" value="KAG0572169.1"/>
    <property type="molecule type" value="Genomic_DNA"/>
</dbReference>